<dbReference type="KEGG" id="vne:CFK40_07055"/>
<dbReference type="CDD" id="cd10917">
    <property type="entry name" value="CE4_NodB_like_6s_7s"/>
    <property type="match status" value="1"/>
</dbReference>
<dbReference type="Proteomes" id="UP000204391">
    <property type="component" value="Chromosome"/>
</dbReference>
<dbReference type="PANTHER" id="PTHR10587">
    <property type="entry name" value="GLYCOSYL TRANSFERASE-RELATED"/>
    <property type="match status" value="1"/>
</dbReference>
<dbReference type="InterPro" id="IPR002509">
    <property type="entry name" value="NODB_dom"/>
</dbReference>
<dbReference type="InterPro" id="IPR011330">
    <property type="entry name" value="Glyco_hydro/deAcase_b/a-brl"/>
</dbReference>
<name>A0A221MI35_9BACI</name>
<evidence type="ECO:0000259" key="1">
    <source>
        <dbReference type="PROSITE" id="PS51677"/>
    </source>
</evidence>
<feature type="domain" description="NodB homology" evidence="1">
    <location>
        <begin position="11"/>
        <end position="186"/>
    </location>
</feature>
<dbReference type="Pfam" id="PF01522">
    <property type="entry name" value="Polysacc_deac_1"/>
    <property type="match status" value="1"/>
</dbReference>
<dbReference type="AlphaFoldDB" id="A0A221MI35"/>
<evidence type="ECO:0000313" key="2">
    <source>
        <dbReference type="EMBL" id="ASN07323.1"/>
    </source>
</evidence>
<proteinExistence type="predicted"/>
<accession>A0A221MI35</accession>
<gene>
    <name evidence="2" type="ORF">CFK40_07055</name>
</gene>
<organism evidence="2 3">
    <name type="scientific">Virgibacillus necropolis</name>
    <dbReference type="NCBI Taxonomy" id="163877"/>
    <lineage>
        <taxon>Bacteria</taxon>
        <taxon>Bacillati</taxon>
        <taxon>Bacillota</taxon>
        <taxon>Bacilli</taxon>
        <taxon>Bacillales</taxon>
        <taxon>Bacillaceae</taxon>
        <taxon>Virgibacillus</taxon>
    </lineage>
</organism>
<dbReference type="InterPro" id="IPR050248">
    <property type="entry name" value="Polysacc_deacetylase_ArnD"/>
</dbReference>
<keyword evidence="3" id="KW-1185">Reference proteome</keyword>
<dbReference type="Gene3D" id="3.20.20.370">
    <property type="entry name" value="Glycoside hydrolase/deacetylase"/>
    <property type="match status" value="1"/>
</dbReference>
<dbReference type="OrthoDB" id="9812065at2"/>
<dbReference type="PROSITE" id="PS51677">
    <property type="entry name" value="NODB"/>
    <property type="match status" value="1"/>
</dbReference>
<protein>
    <submittedName>
        <fullName evidence="2">Polysaccharide deacetylase</fullName>
    </submittedName>
</protein>
<dbReference type="EMBL" id="CP022437">
    <property type="protein sequence ID" value="ASN07323.1"/>
    <property type="molecule type" value="Genomic_DNA"/>
</dbReference>
<sequence>MATKAQKKSQKSIVLTFDDGPSRVLPAILDVLKEENVPATFFWQSRLLYPERPWERVLDEGHLIGTHSTKHLNLVKQPYEKQYQDIRNSVSKIEAITGNKVTYFRPPFGQYNNDTIKAVKKLNLTPILWRVASMDWELKEHPEQIISNVVDNLEDGAIILLHELTQTVGILPALLKAIKEKGYVLANLEID</sequence>
<dbReference type="SUPFAM" id="SSF88713">
    <property type="entry name" value="Glycoside hydrolase/deacetylase"/>
    <property type="match status" value="1"/>
</dbReference>
<reference evidence="2 3" key="1">
    <citation type="journal article" date="2003" name="Int. J. Syst. Evol. Microbiol.">
        <title>Virgibacillus carmonensis sp. nov., Virgibacillus necropolis sp. nov. and Virgibacillus picturae sp. nov., three novel species isolated from deteriorated mural paintings, transfer of the species of the genus salibacillus to Virgibacillus, as Virgibacillus marismortui comb. nov. and Virgibacillus salexigens comb. nov., and emended description of the genus Virgibacillus.</title>
        <authorList>
            <person name="Heyrman J."/>
            <person name="Logan N.A."/>
            <person name="Busse H.J."/>
            <person name="Balcaen A."/>
            <person name="Lebbe L."/>
            <person name="Rodriguez-Diaz M."/>
            <person name="Swings J."/>
            <person name="De Vos P."/>
        </authorList>
    </citation>
    <scope>NUCLEOTIDE SEQUENCE [LARGE SCALE GENOMIC DNA]</scope>
    <source>
        <strain evidence="2 3">LMG 19488</strain>
    </source>
</reference>
<evidence type="ECO:0000313" key="3">
    <source>
        <dbReference type="Proteomes" id="UP000204391"/>
    </source>
</evidence>
<dbReference type="GO" id="GO:0016810">
    <property type="term" value="F:hydrolase activity, acting on carbon-nitrogen (but not peptide) bonds"/>
    <property type="evidence" value="ECO:0007669"/>
    <property type="project" value="InterPro"/>
</dbReference>
<dbReference type="GO" id="GO:0005975">
    <property type="term" value="P:carbohydrate metabolic process"/>
    <property type="evidence" value="ECO:0007669"/>
    <property type="project" value="InterPro"/>
</dbReference>